<dbReference type="PANTHER" id="PTHR43179">
    <property type="entry name" value="RHAMNOSYLTRANSFERASE WBBL"/>
    <property type="match status" value="1"/>
</dbReference>
<dbReference type="Pfam" id="PF13641">
    <property type="entry name" value="Glyco_tranf_2_3"/>
    <property type="match status" value="1"/>
</dbReference>
<organism evidence="5 6">
    <name type="scientific">Lautropia dentalis</name>
    <dbReference type="NCBI Taxonomy" id="2490857"/>
    <lineage>
        <taxon>Bacteria</taxon>
        <taxon>Pseudomonadati</taxon>
        <taxon>Pseudomonadota</taxon>
        <taxon>Betaproteobacteria</taxon>
        <taxon>Burkholderiales</taxon>
        <taxon>Burkholderiaceae</taxon>
        <taxon>Lautropia</taxon>
    </lineage>
</organism>
<feature type="compositionally biased region" description="Low complexity" evidence="4">
    <location>
        <begin position="10"/>
        <end position="24"/>
    </location>
</feature>
<keyword evidence="3 5" id="KW-0808">Transferase</keyword>
<reference evidence="5 6" key="1">
    <citation type="submission" date="2018-11" db="EMBL/GenBank/DDBJ databases">
        <title>Genome sequencing of Lautropia sp. KCOM 2505 (= ChDC F240).</title>
        <authorList>
            <person name="Kook J.-K."/>
            <person name="Park S.-N."/>
            <person name="Lim Y.K."/>
        </authorList>
    </citation>
    <scope>NUCLEOTIDE SEQUENCE [LARGE SCALE GENOMIC DNA]</scope>
    <source>
        <strain evidence="5 6">KCOM 2505</strain>
    </source>
</reference>
<evidence type="ECO:0000256" key="4">
    <source>
        <dbReference type="SAM" id="MobiDB-lite"/>
    </source>
</evidence>
<dbReference type="SUPFAM" id="SSF53448">
    <property type="entry name" value="Nucleotide-diphospho-sugar transferases"/>
    <property type="match status" value="1"/>
</dbReference>
<name>A0A426FQR3_9BURK</name>
<dbReference type="Gene3D" id="3.90.550.10">
    <property type="entry name" value="Spore Coat Polysaccharide Biosynthesis Protein SpsA, Chain A"/>
    <property type="match status" value="1"/>
</dbReference>
<dbReference type="AlphaFoldDB" id="A0A426FQR3"/>
<evidence type="ECO:0000313" key="5">
    <source>
        <dbReference type="EMBL" id="RRN45017.1"/>
    </source>
</evidence>
<sequence>MNEPDPRPTAGRPPAAKNPAAAAPPCGPAGDITAVVVTYNPDLPRLTLLCQATLAQVGFVEIIDNGSRPEVLSALADFACHAERPPASGPTGTLPAERAPSPVRSAPGDIPPPRIRLTPLHENRGIGAAQNVGIGLARARSSRHVLLLDHDSIPEPGMVAALRAAIEQQPPGSVPVAAAGPRYADERQTTSPSPFVQLAGFKRVRCPCERPGQLIEVEHLIASGSLIPLAVLDAVGDMDEALFIDYVDIEWCLRAAHAGYRMLGVCDARMQHQLGETPIAFMGKHLPDHSPLRHYYLFRNALLLQRMPHIGWRWKVVDAYQTVIKYGFYALVATPRWPRIRMMNRGLWDGLLGRGGAYRG</sequence>
<keyword evidence="6" id="KW-1185">Reference proteome</keyword>
<dbReference type="OrthoDB" id="9771846at2"/>
<dbReference type="CDD" id="cd02526">
    <property type="entry name" value="GT2_RfbF_like"/>
    <property type="match status" value="1"/>
</dbReference>
<gene>
    <name evidence="5" type="ORF">EHV23_01770</name>
</gene>
<accession>A0A426FQR3</accession>
<proteinExistence type="inferred from homology"/>
<dbReference type="RefSeq" id="WP_125094448.1">
    <property type="nucleotide sequence ID" value="NZ_RRUE01000001.1"/>
</dbReference>
<evidence type="ECO:0000256" key="2">
    <source>
        <dbReference type="ARBA" id="ARBA00022676"/>
    </source>
</evidence>
<evidence type="ECO:0000256" key="1">
    <source>
        <dbReference type="ARBA" id="ARBA00006739"/>
    </source>
</evidence>
<comment type="similarity">
    <text evidence="1">Belongs to the glycosyltransferase 2 family.</text>
</comment>
<comment type="caution">
    <text evidence="5">The sequence shown here is derived from an EMBL/GenBank/DDBJ whole genome shotgun (WGS) entry which is preliminary data.</text>
</comment>
<feature type="region of interest" description="Disordered" evidence="4">
    <location>
        <begin position="83"/>
        <end position="113"/>
    </location>
</feature>
<dbReference type="Proteomes" id="UP000270261">
    <property type="component" value="Unassembled WGS sequence"/>
</dbReference>
<feature type="region of interest" description="Disordered" evidence="4">
    <location>
        <begin position="1"/>
        <end position="24"/>
    </location>
</feature>
<dbReference type="GO" id="GO:0016757">
    <property type="term" value="F:glycosyltransferase activity"/>
    <property type="evidence" value="ECO:0007669"/>
    <property type="project" value="UniProtKB-KW"/>
</dbReference>
<evidence type="ECO:0000256" key="3">
    <source>
        <dbReference type="ARBA" id="ARBA00022679"/>
    </source>
</evidence>
<dbReference type="InterPro" id="IPR029044">
    <property type="entry name" value="Nucleotide-diphossugar_trans"/>
</dbReference>
<keyword evidence="2" id="KW-0328">Glycosyltransferase</keyword>
<evidence type="ECO:0000313" key="6">
    <source>
        <dbReference type="Proteomes" id="UP000270261"/>
    </source>
</evidence>
<dbReference type="PANTHER" id="PTHR43179:SF12">
    <property type="entry name" value="GALACTOFURANOSYLTRANSFERASE GLFT2"/>
    <property type="match status" value="1"/>
</dbReference>
<protein>
    <submittedName>
        <fullName evidence="5">Glycosyltransferase family 2 protein</fullName>
    </submittedName>
</protein>
<dbReference type="EMBL" id="RRUE01000001">
    <property type="protein sequence ID" value="RRN45017.1"/>
    <property type="molecule type" value="Genomic_DNA"/>
</dbReference>